<evidence type="ECO:0000313" key="8">
    <source>
        <dbReference type="Proteomes" id="UP000295066"/>
    </source>
</evidence>
<comment type="cofactor">
    <cofactor evidence="1">
        <name>FMN</name>
        <dbReference type="ChEBI" id="CHEBI:58210"/>
    </cofactor>
</comment>
<dbReference type="NCBIfam" id="NF010047">
    <property type="entry name" value="PRK13523.1"/>
    <property type="match status" value="1"/>
</dbReference>
<protein>
    <submittedName>
        <fullName evidence="7">NADPH2 dehydrogenase</fullName>
    </submittedName>
</protein>
<keyword evidence="4" id="KW-0521">NADP</keyword>
<evidence type="ECO:0000256" key="4">
    <source>
        <dbReference type="ARBA" id="ARBA00022857"/>
    </source>
</evidence>
<evidence type="ECO:0000256" key="5">
    <source>
        <dbReference type="ARBA" id="ARBA00023002"/>
    </source>
</evidence>
<dbReference type="EMBL" id="SORI01000012">
    <property type="protein sequence ID" value="TDY59519.1"/>
    <property type="molecule type" value="Genomic_DNA"/>
</dbReference>
<keyword evidence="8" id="KW-1185">Reference proteome</keyword>
<gene>
    <name evidence="7" type="ORF">C8D99_11226</name>
</gene>
<proteinExistence type="predicted"/>
<sequence length="339" mass="37127">MKTYEPFRIKDLELKNRIVMPPMCMYSAPDSAPADFHFLHYGARALGGAGLIIVEATGVVPEGRISDNCLGLWSDDQIAPLARLADHVHSLGAKIGIQLNHAGRKCGAAVGKIYGPSALNYSDDGKYPDPVEMSREDIDFVAGAFASAAGRALKAGFDVVEIHGAHGYLVNQFLSPLSNKRHDGYGVNFEGRSRFLQDVVQAVRTEWPEEKPLFLRVSAEDYAEGGMTPTEMARIIDRVTREVDVVHVSSGGVTPVPPPVYPGYQISFAEMIKVACGVPTIAVGMITTLEMIEEALCNNRADLVALGRELLRNPFFPLLEARKRGIELPWPEQYKRAFS</sequence>
<dbReference type="SUPFAM" id="SSF51395">
    <property type="entry name" value="FMN-linked oxidoreductases"/>
    <property type="match status" value="1"/>
</dbReference>
<dbReference type="GO" id="GO:0050661">
    <property type="term" value="F:NADP binding"/>
    <property type="evidence" value="ECO:0007669"/>
    <property type="project" value="InterPro"/>
</dbReference>
<dbReference type="GO" id="GO:0010181">
    <property type="term" value="F:FMN binding"/>
    <property type="evidence" value="ECO:0007669"/>
    <property type="project" value="InterPro"/>
</dbReference>
<feature type="domain" description="NADH:flavin oxidoreductase/NADH oxidase N-terminal" evidence="6">
    <location>
        <begin position="4"/>
        <end position="317"/>
    </location>
</feature>
<reference evidence="7 8" key="1">
    <citation type="submission" date="2019-03" db="EMBL/GenBank/DDBJ databases">
        <title>Genomic Encyclopedia of Type Strains, Phase IV (KMG-IV): sequencing the most valuable type-strain genomes for metagenomic binning, comparative biology and taxonomic classification.</title>
        <authorList>
            <person name="Goeker M."/>
        </authorList>
    </citation>
    <scope>NUCLEOTIDE SEQUENCE [LARGE SCALE GENOMIC DNA]</scope>
    <source>
        <strain evidence="7 8">DSM 25964</strain>
    </source>
</reference>
<dbReference type="InterPro" id="IPR001155">
    <property type="entry name" value="OxRdtase_FMN_N"/>
</dbReference>
<accession>A0A4R8M302</accession>
<dbReference type="RefSeq" id="WP_133957914.1">
    <property type="nucleotide sequence ID" value="NZ_SORI01000012.1"/>
</dbReference>
<dbReference type="InterPro" id="IPR044152">
    <property type="entry name" value="YqjM-like"/>
</dbReference>
<dbReference type="Proteomes" id="UP000295066">
    <property type="component" value="Unassembled WGS sequence"/>
</dbReference>
<evidence type="ECO:0000259" key="6">
    <source>
        <dbReference type="Pfam" id="PF00724"/>
    </source>
</evidence>
<comment type="caution">
    <text evidence="7">The sequence shown here is derived from an EMBL/GenBank/DDBJ whole genome shotgun (WGS) entry which is preliminary data.</text>
</comment>
<dbReference type="PANTHER" id="PTHR43303:SF4">
    <property type="entry name" value="NADPH DEHYDROGENASE C23G7.10C-RELATED"/>
    <property type="match status" value="1"/>
</dbReference>
<evidence type="ECO:0000256" key="2">
    <source>
        <dbReference type="ARBA" id="ARBA00022630"/>
    </source>
</evidence>
<dbReference type="Pfam" id="PF00724">
    <property type="entry name" value="Oxidored_FMN"/>
    <property type="match status" value="1"/>
</dbReference>
<name>A0A4R8M302_9BACT</name>
<dbReference type="InterPro" id="IPR013785">
    <property type="entry name" value="Aldolase_TIM"/>
</dbReference>
<keyword evidence="3" id="KW-0288">FMN</keyword>
<dbReference type="OrthoDB" id="9772736at2"/>
<organism evidence="7 8">
    <name type="scientific">Aminivibrio pyruvatiphilus</name>
    <dbReference type="NCBI Taxonomy" id="1005740"/>
    <lineage>
        <taxon>Bacteria</taxon>
        <taxon>Thermotogati</taxon>
        <taxon>Synergistota</taxon>
        <taxon>Synergistia</taxon>
        <taxon>Synergistales</taxon>
        <taxon>Aminobacteriaceae</taxon>
        <taxon>Aminivibrio</taxon>
    </lineage>
</organism>
<dbReference type="GO" id="GO:0003959">
    <property type="term" value="F:NADPH dehydrogenase activity"/>
    <property type="evidence" value="ECO:0007669"/>
    <property type="project" value="InterPro"/>
</dbReference>
<dbReference type="Gene3D" id="3.20.20.70">
    <property type="entry name" value="Aldolase class I"/>
    <property type="match status" value="1"/>
</dbReference>
<keyword evidence="2" id="KW-0285">Flavoprotein</keyword>
<evidence type="ECO:0000313" key="7">
    <source>
        <dbReference type="EMBL" id="TDY59519.1"/>
    </source>
</evidence>
<evidence type="ECO:0000256" key="3">
    <source>
        <dbReference type="ARBA" id="ARBA00022643"/>
    </source>
</evidence>
<evidence type="ECO:0000256" key="1">
    <source>
        <dbReference type="ARBA" id="ARBA00001917"/>
    </source>
</evidence>
<dbReference type="CDD" id="cd02932">
    <property type="entry name" value="OYE_YqiM_FMN"/>
    <property type="match status" value="1"/>
</dbReference>
<keyword evidence="5" id="KW-0560">Oxidoreductase</keyword>
<dbReference type="AlphaFoldDB" id="A0A4R8M302"/>
<dbReference type="PANTHER" id="PTHR43303">
    <property type="entry name" value="NADPH DEHYDROGENASE C23G7.10C-RELATED"/>
    <property type="match status" value="1"/>
</dbReference>